<evidence type="ECO:0000259" key="3">
    <source>
        <dbReference type="PROSITE" id="PS50836"/>
    </source>
</evidence>
<dbReference type="GO" id="GO:0004500">
    <property type="term" value="F:dopamine beta-monooxygenase activity"/>
    <property type="evidence" value="ECO:0007669"/>
    <property type="project" value="InterPro"/>
</dbReference>
<proteinExistence type="predicted"/>
<feature type="signal peptide" evidence="2">
    <location>
        <begin position="1"/>
        <end position="19"/>
    </location>
</feature>
<dbReference type="PROSITE" id="PS50836">
    <property type="entry name" value="DOMON"/>
    <property type="match status" value="1"/>
</dbReference>
<dbReference type="AlphaFoldDB" id="A0A195E2Q8"/>
<dbReference type="EMBL" id="KQ979709">
    <property type="protein sequence ID" value="KYN19433.1"/>
    <property type="molecule type" value="Genomic_DNA"/>
</dbReference>
<feature type="compositionally biased region" description="Basic and acidic residues" evidence="1">
    <location>
        <begin position="205"/>
        <end position="220"/>
    </location>
</feature>
<dbReference type="InterPro" id="IPR045266">
    <property type="entry name" value="DOH_DOMON"/>
</dbReference>
<name>A0A195E2Q8_9HYME</name>
<dbReference type="PANTHER" id="PTHR10157:SF23">
    <property type="entry name" value="MOXD1 HOMOLOG 1"/>
    <property type="match status" value="1"/>
</dbReference>
<feature type="chain" id="PRO_5008270646" evidence="2">
    <location>
        <begin position="20"/>
        <end position="232"/>
    </location>
</feature>
<feature type="region of interest" description="Disordered" evidence="1">
    <location>
        <begin position="197"/>
        <end position="220"/>
    </location>
</feature>
<evidence type="ECO:0000313" key="4">
    <source>
        <dbReference type="EMBL" id="KYN19433.1"/>
    </source>
</evidence>
<dbReference type="Pfam" id="PF03351">
    <property type="entry name" value="DOMON"/>
    <property type="match status" value="1"/>
</dbReference>
<protein>
    <submittedName>
        <fullName evidence="4">MOXD1 like protein 2</fullName>
    </submittedName>
</protein>
<accession>A0A195E2Q8</accession>
<dbReference type="InterPro" id="IPR000945">
    <property type="entry name" value="DBH-like"/>
</dbReference>
<evidence type="ECO:0000256" key="1">
    <source>
        <dbReference type="SAM" id="MobiDB-lite"/>
    </source>
</evidence>
<dbReference type="GO" id="GO:0006589">
    <property type="term" value="P:octopamine biosynthetic process"/>
    <property type="evidence" value="ECO:0007669"/>
    <property type="project" value="TreeGrafter"/>
</dbReference>
<sequence>MKTAVGTFLLLLVINGVISVEWKHSAVLDNNFLVLWTPDEKDVTFEIQVKTLGYVGLGFTKDDGRAGADMVIGWVDNNGQVHLQKLPTSLYTVPMLLISVSDRPPDVSYKMESSRTGRTGYRKAIFHDEYREGRLRVVSRHITNWETLLHVDGIDGEEIVGLQIASVSRVRNFSGRIVARSFHNACRAPRNALYDAGSGDCGESGGRRGGGEKRRERENDWHLQREREAFSL</sequence>
<dbReference type="GO" id="GO:0042421">
    <property type="term" value="P:norepinephrine biosynthetic process"/>
    <property type="evidence" value="ECO:0007669"/>
    <property type="project" value="TreeGrafter"/>
</dbReference>
<dbReference type="CDD" id="cd09631">
    <property type="entry name" value="DOMON_DOH"/>
    <property type="match status" value="1"/>
</dbReference>
<dbReference type="Proteomes" id="UP000078492">
    <property type="component" value="Unassembled WGS sequence"/>
</dbReference>
<dbReference type="GO" id="GO:0005507">
    <property type="term" value="F:copper ion binding"/>
    <property type="evidence" value="ECO:0007669"/>
    <property type="project" value="TreeGrafter"/>
</dbReference>
<feature type="domain" description="DOMON" evidence="3">
    <location>
        <begin position="30"/>
        <end position="153"/>
    </location>
</feature>
<keyword evidence="2" id="KW-0732">Signal</keyword>
<dbReference type="STRING" id="471704.A0A195E2Q8"/>
<dbReference type="PANTHER" id="PTHR10157">
    <property type="entry name" value="DOPAMINE BETA HYDROXYLASE RELATED"/>
    <property type="match status" value="1"/>
</dbReference>
<keyword evidence="5" id="KW-1185">Reference proteome</keyword>
<dbReference type="InterPro" id="IPR005018">
    <property type="entry name" value="DOMON_domain"/>
</dbReference>
<evidence type="ECO:0000256" key="2">
    <source>
        <dbReference type="SAM" id="SignalP"/>
    </source>
</evidence>
<organism evidence="4 5">
    <name type="scientific">Trachymyrmex cornetzi</name>
    <dbReference type="NCBI Taxonomy" id="471704"/>
    <lineage>
        <taxon>Eukaryota</taxon>
        <taxon>Metazoa</taxon>
        <taxon>Ecdysozoa</taxon>
        <taxon>Arthropoda</taxon>
        <taxon>Hexapoda</taxon>
        <taxon>Insecta</taxon>
        <taxon>Pterygota</taxon>
        <taxon>Neoptera</taxon>
        <taxon>Endopterygota</taxon>
        <taxon>Hymenoptera</taxon>
        <taxon>Apocrita</taxon>
        <taxon>Aculeata</taxon>
        <taxon>Formicoidea</taxon>
        <taxon>Formicidae</taxon>
        <taxon>Myrmicinae</taxon>
        <taxon>Trachymyrmex</taxon>
    </lineage>
</organism>
<dbReference type="GO" id="GO:0005615">
    <property type="term" value="C:extracellular space"/>
    <property type="evidence" value="ECO:0007669"/>
    <property type="project" value="TreeGrafter"/>
</dbReference>
<dbReference type="GO" id="GO:0042420">
    <property type="term" value="P:dopamine catabolic process"/>
    <property type="evidence" value="ECO:0007669"/>
    <property type="project" value="TreeGrafter"/>
</dbReference>
<dbReference type="GO" id="GO:0030667">
    <property type="term" value="C:secretory granule membrane"/>
    <property type="evidence" value="ECO:0007669"/>
    <property type="project" value="TreeGrafter"/>
</dbReference>
<gene>
    <name evidence="4" type="ORF">ALC57_08200</name>
</gene>
<evidence type="ECO:0000313" key="5">
    <source>
        <dbReference type="Proteomes" id="UP000078492"/>
    </source>
</evidence>
<reference evidence="4 5" key="1">
    <citation type="submission" date="2015-09" db="EMBL/GenBank/DDBJ databases">
        <title>Trachymyrmex cornetzi WGS genome.</title>
        <authorList>
            <person name="Nygaard S."/>
            <person name="Hu H."/>
            <person name="Boomsma J."/>
            <person name="Zhang G."/>
        </authorList>
    </citation>
    <scope>NUCLEOTIDE SEQUENCE [LARGE SCALE GENOMIC DNA]</scope>
    <source>
        <strain evidence="4">Tcor2-1</strain>
        <tissue evidence="4">Whole body</tissue>
    </source>
</reference>